<sequence>MSISRKISIHGSLVTTICLTWCIFQLYTGVFGVFPAQLQRSIHLAFAITLIFLLRDWKGRKRSGEGDLVGQIFWITISLIPLIYIAVNYEQLWVQTETASDTQMVLSLMLVIGLLEATRRTVGNAVPIIAIVFIIYSRFGEMLPGILAHINYSIYDIVQYQVLGLQGIFGVALGVMATFVFLFILYAAVLNVSGAGELFIAIATRYFGGVRGGPAKTAVAASCLFGSISGSAVANVAGTGTFTIPLMKRTGFKPSFAGAVEAVASTGGQFMPPLMGASAFLVAEVTSTPFWQVALAATIPALLYYFAVLLMVDFEAGKTGLKGIPKSELPLIGPLIKKNWHLLISPLCLLFFLLIMHWSAMKAAVWTIGVTFLTMVINPNSRLTFSQCIEMARQGALGTIEVSIACATIGIVIGAMAQTGLGFQLSSVLIELAGGQLWLLLILTMLTSLVLGMGLPTVAAYLVLSVTVAPALVALGVHIIAAHLFIFYFGIISAITPPVALASFVAAGIAQERIWPTSMTAVRLGSVAFLIPFVFVYDPALIMEGSISDIVWRTFIAVCGTLLWAAGLQRFLIHKMGKFETTIALFTAVLLIAPYIYTDLVGLAIFGLLVTYNLFLNKSKPINV</sequence>
<feature type="transmembrane region" description="Helical" evidence="2">
    <location>
        <begin position="429"/>
        <end position="451"/>
    </location>
</feature>
<feature type="transmembrane region" description="Helical" evidence="2">
    <location>
        <begin position="364"/>
        <end position="383"/>
    </location>
</feature>
<keyword evidence="1" id="KW-0813">Transport</keyword>
<accession>A0A2R4XFP4</accession>
<feature type="transmembrane region" description="Helical" evidence="2">
    <location>
        <begin position="550"/>
        <end position="573"/>
    </location>
</feature>
<dbReference type="GO" id="GO:0005886">
    <property type="term" value="C:plasma membrane"/>
    <property type="evidence" value="ECO:0007669"/>
    <property type="project" value="UniProtKB-SubCell"/>
</dbReference>
<feature type="transmembrane region" description="Helical" evidence="2">
    <location>
        <begin position="289"/>
        <end position="312"/>
    </location>
</feature>
<evidence type="ECO:0000256" key="2">
    <source>
        <dbReference type="SAM" id="Phobius"/>
    </source>
</evidence>
<name>A0A2R4XFP4_9BURK</name>
<reference evidence="4 5" key="1">
    <citation type="submission" date="2018-04" db="EMBL/GenBank/DDBJ databases">
        <title>Bordetella sp. HZ20 isolated from seawater.</title>
        <authorList>
            <person name="Sun C."/>
        </authorList>
    </citation>
    <scope>NUCLEOTIDE SEQUENCE [LARGE SCALE GENOMIC DNA]</scope>
    <source>
        <strain evidence="4 5">HZ20</strain>
    </source>
</reference>
<feature type="transmembrane region" description="Helical" evidence="2">
    <location>
        <begin position="168"/>
        <end position="189"/>
    </location>
</feature>
<feature type="transmembrane region" description="Helical" evidence="2">
    <location>
        <begin position="40"/>
        <end position="57"/>
    </location>
</feature>
<evidence type="ECO:0000313" key="4">
    <source>
        <dbReference type="EMBL" id="AWB32637.1"/>
    </source>
</evidence>
<evidence type="ECO:0000256" key="1">
    <source>
        <dbReference type="RuleBase" id="RU369079"/>
    </source>
</evidence>
<feature type="transmembrane region" description="Helical" evidence="2">
    <location>
        <begin position="69"/>
        <end position="87"/>
    </location>
</feature>
<proteinExistence type="predicted"/>
<feature type="transmembrane region" description="Helical" evidence="2">
    <location>
        <begin position="395"/>
        <end position="417"/>
    </location>
</feature>
<dbReference type="EMBL" id="CP028901">
    <property type="protein sequence ID" value="AWB32637.1"/>
    <property type="molecule type" value="Genomic_DNA"/>
</dbReference>
<feature type="transmembrane region" description="Helical" evidence="2">
    <location>
        <begin position="122"/>
        <end position="139"/>
    </location>
</feature>
<evidence type="ECO:0000313" key="5">
    <source>
        <dbReference type="Proteomes" id="UP000244571"/>
    </source>
</evidence>
<comment type="subcellular location">
    <subcellularLocation>
        <location evidence="1">Cell inner membrane</location>
        <topology evidence="1">Multi-pass membrane protein</topology>
    </subcellularLocation>
</comment>
<feature type="domain" description="TRAP C4-dicarboxylate transport system permease DctM subunit" evidence="3">
    <location>
        <begin position="112"/>
        <end position="544"/>
    </location>
</feature>
<feature type="transmembrane region" description="Helical" evidence="2">
    <location>
        <begin position="521"/>
        <end position="538"/>
    </location>
</feature>
<evidence type="ECO:0000259" key="3">
    <source>
        <dbReference type="Pfam" id="PF06808"/>
    </source>
</evidence>
<dbReference type="KEGG" id="boz:DBV39_01725"/>
<keyword evidence="2" id="KW-1133">Transmembrane helix</keyword>
<dbReference type="GO" id="GO:0022857">
    <property type="term" value="F:transmembrane transporter activity"/>
    <property type="evidence" value="ECO:0007669"/>
    <property type="project" value="UniProtKB-UniRule"/>
</dbReference>
<gene>
    <name evidence="4" type="ORF">DBV39_01725</name>
</gene>
<feature type="transmembrane region" description="Helical" evidence="2">
    <location>
        <begin position="458"/>
        <end position="480"/>
    </location>
</feature>
<organism evidence="4 5">
    <name type="scientific">Orrella marina</name>
    <dbReference type="NCBI Taxonomy" id="2163011"/>
    <lineage>
        <taxon>Bacteria</taxon>
        <taxon>Pseudomonadati</taxon>
        <taxon>Pseudomonadota</taxon>
        <taxon>Betaproteobacteria</taxon>
        <taxon>Burkholderiales</taxon>
        <taxon>Alcaligenaceae</taxon>
        <taxon>Orrella</taxon>
    </lineage>
</organism>
<dbReference type="PANTHER" id="PTHR43849:SF2">
    <property type="entry name" value="BLL3936 PROTEIN"/>
    <property type="match status" value="1"/>
</dbReference>
<protein>
    <submittedName>
        <fullName evidence="4">C4-dicarboxylate ABC transporter permease</fullName>
    </submittedName>
</protein>
<keyword evidence="2" id="KW-0472">Membrane</keyword>
<keyword evidence="1" id="KW-0997">Cell inner membrane</keyword>
<dbReference type="NCBIfam" id="TIGR02123">
    <property type="entry name" value="TRAP_fused"/>
    <property type="match status" value="1"/>
</dbReference>
<keyword evidence="2" id="KW-0812">Transmembrane</keyword>
<keyword evidence="1" id="KW-1003">Cell membrane</keyword>
<feature type="transmembrane region" description="Helical" evidence="2">
    <location>
        <begin position="340"/>
        <end position="358"/>
    </location>
</feature>
<feature type="transmembrane region" description="Helical" evidence="2">
    <location>
        <begin position="99"/>
        <end position="115"/>
    </location>
</feature>
<dbReference type="Proteomes" id="UP000244571">
    <property type="component" value="Chromosome"/>
</dbReference>
<feature type="transmembrane region" description="Helical" evidence="2">
    <location>
        <begin position="12"/>
        <end position="34"/>
    </location>
</feature>
<dbReference type="InterPro" id="IPR010656">
    <property type="entry name" value="DctM"/>
</dbReference>
<keyword evidence="5" id="KW-1185">Reference proteome</keyword>
<dbReference type="RefSeq" id="WP_108620078.1">
    <property type="nucleotide sequence ID" value="NZ_CP028901.1"/>
</dbReference>
<dbReference type="OrthoDB" id="9759894at2"/>
<dbReference type="PANTHER" id="PTHR43849">
    <property type="entry name" value="BLL3936 PROTEIN"/>
    <property type="match status" value="1"/>
</dbReference>
<dbReference type="InterPro" id="IPR011853">
    <property type="entry name" value="TRAP_DctM-Dct_fused"/>
</dbReference>
<comment type="function">
    <text evidence="1">Part of the tripartite ATP-independent periplasmic (TRAP) transport system.</text>
</comment>
<dbReference type="Pfam" id="PF06808">
    <property type="entry name" value="DctM"/>
    <property type="match status" value="1"/>
</dbReference>
<feature type="transmembrane region" description="Helical" evidence="2">
    <location>
        <begin position="585"/>
        <end position="615"/>
    </location>
</feature>
<feature type="transmembrane region" description="Helical" evidence="2">
    <location>
        <begin position="486"/>
        <end position="509"/>
    </location>
</feature>
<dbReference type="AlphaFoldDB" id="A0A2R4XFP4"/>